<sequence length="51" mass="5922">MYQHKENQQGLDAGTLDRWLDRKAESRFRRKWQSVSRGIFGGGDLLKSQIG</sequence>
<name>A0ABS0QE18_THEVU</name>
<accession>A0ABS0QE18</accession>
<dbReference type="Proteomes" id="UP000641910">
    <property type="component" value="Unassembled WGS sequence"/>
</dbReference>
<organism evidence="1 2">
    <name type="scientific">Thermoactinomyces vulgaris</name>
    <dbReference type="NCBI Taxonomy" id="2026"/>
    <lineage>
        <taxon>Bacteria</taxon>
        <taxon>Bacillati</taxon>
        <taxon>Bacillota</taxon>
        <taxon>Bacilli</taxon>
        <taxon>Bacillales</taxon>
        <taxon>Thermoactinomycetaceae</taxon>
        <taxon>Thermoactinomyces</taxon>
    </lineage>
</organism>
<keyword evidence="2" id="KW-1185">Reference proteome</keyword>
<dbReference type="RefSeq" id="WP_156097710.1">
    <property type="nucleotide sequence ID" value="NZ_CP036487.1"/>
</dbReference>
<proteinExistence type="predicted"/>
<comment type="caution">
    <text evidence="1">The sequence shown here is derived from an EMBL/GenBank/DDBJ whole genome shotgun (WGS) entry which is preliminary data.</text>
</comment>
<protein>
    <submittedName>
        <fullName evidence="1">Uncharacterized protein</fullName>
    </submittedName>
</protein>
<gene>
    <name evidence="1" type="ORF">I8U22_01655</name>
</gene>
<dbReference type="EMBL" id="JAECVU010000001">
    <property type="protein sequence ID" value="MBH8587527.1"/>
    <property type="molecule type" value="Genomic_DNA"/>
</dbReference>
<evidence type="ECO:0000313" key="1">
    <source>
        <dbReference type="EMBL" id="MBH8587527.1"/>
    </source>
</evidence>
<evidence type="ECO:0000313" key="2">
    <source>
        <dbReference type="Proteomes" id="UP000641910"/>
    </source>
</evidence>
<reference evidence="1 2" key="1">
    <citation type="submission" date="2020-12" db="EMBL/GenBank/DDBJ databases">
        <title>WGS of Thermoactinomyces spp.</title>
        <authorList>
            <person name="Cheng K."/>
        </authorList>
    </citation>
    <scope>NUCLEOTIDE SEQUENCE [LARGE SCALE GENOMIC DNA]</scope>
    <source>
        <strain evidence="2">CICC 10650\ACCC 41061</strain>
    </source>
</reference>